<dbReference type="PANTHER" id="PTHR43280">
    <property type="entry name" value="ARAC-FAMILY TRANSCRIPTIONAL REGULATOR"/>
    <property type="match status" value="1"/>
</dbReference>
<accession>W7QF23</accession>
<evidence type="ECO:0000259" key="5">
    <source>
        <dbReference type="PROSITE" id="PS01124"/>
    </source>
</evidence>
<evidence type="ECO:0000256" key="1">
    <source>
        <dbReference type="ARBA" id="ARBA00023015"/>
    </source>
</evidence>
<proteinExistence type="predicted"/>
<protein>
    <submittedName>
        <fullName evidence="6">AraC family transcriptional regulator</fullName>
    </submittedName>
</protein>
<evidence type="ECO:0000256" key="2">
    <source>
        <dbReference type="ARBA" id="ARBA00023125"/>
    </source>
</evidence>
<dbReference type="GO" id="GO:0043565">
    <property type="term" value="F:sequence-specific DNA binding"/>
    <property type="evidence" value="ECO:0007669"/>
    <property type="project" value="InterPro"/>
</dbReference>
<keyword evidence="4" id="KW-0812">Transmembrane</keyword>
<dbReference type="AlphaFoldDB" id="W7QF23"/>
<dbReference type="SUPFAM" id="SSF46689">
    <property type="entry name" value="Homeodomain-like"/>
    <property type="match status" value="2"/>
</dbReference>
<dbReference type="Pfam" id="PF12833">
    <property type="entry name" value="HTH_18"/>
    <property type="match status" value="1"/>
</dbReference>
<dbReference type="PANTHER" id="PTHR43280:SF28">
    <property type="entry name" value="HTH-TYPE TRANSCRIPTIONAL ACTIVATOR RHAS"/>
    <property type="match status" value="1"/>
</dbReference>
<dbReference type="STRING" id="1328313.DS2_03285"/>
<keyword evidence="4" id="KW-1133">Transmembrane helix</keyword>
<evidence type="ECO:0000313" key="7">
    <source>
        <dbReference type="Proteomes" id="UP000019276"/>
    </source>
</evidence>
<dbReference type="EMBL" id="ARZY01000004">
    <property type="protein sequence ID" value="EWH11499.1"/>
    <property type="molecule type" value="Genomic_DNA"/>
</dbReference>
<dbReference type="PROSITE" id="PS01124">
    <property type="entry name" value="HTH_ARAC_FAMILY_2"/>
    <property type="match status" value="1"/>
</dbReference>
<dbReference type="InterPro" id="IPR018062">
    <property type="entry name" value="HTH_AraC-typ_CS"/>
</dbReference>
<feature type="transmembrane region" description="Helical" evidence="4">
    <location>
        <begin position="70"/>
        <end position="95"/>
    </location>
</feature>
<feature type="domain" description="HTH araC/xylS-type" evidence="5">
    <location>
        <begin position="266"/>
        <end position="362"/>
    </location>
</feature>
<dbReference type="GO" id="GO:0003700">
    <property type="term" value="F:DNA-binding transcription factor activity"/>
    <property type="evidence" value="ECO:0007669"/>
    <property type="project" value="InterPro"/>
</dbReference>
<dbReference type="InterPro" id="IPR020449">
    <property type="entry name" value="Tscrpt_reg_AraC-type_HTH"/>
</dbReference>
<dbReference type="InterPro" id="IPR018060">
    <property type="entry name" value="HTH_AraC"/>
</dbReference>
<reference evidence="6 7" key="1">
    <citation type="journal article" date="2014" name="Genome Announc.">
        <title>Draft Genome Sequence of the Agar-Degrading Bacterium Catenovulum sp. Strain DS-2, Isolated from Intestines of Haliotis diversicolor.</title>
        <authorList>
            <person name="Shan D."/>
            <person name="Li X."/>
            <person name="Gu Z."/>
            <person name="Wei G."/>
            <person name="Gao Z."/>
            <person name="Shao Z."/>
        </authorList>
    </citation>
    <scope>NUCLEOTIDE SEQUENCE [LARGE SCALE GENOMIC DNA]</scope>
    <source>
        <strain evidence="6 7">DS-2</strain>
    </source>
</reference>
<feature type="transmembrane region" description="Helical" evidence="4">
    <location>
        <begin position="107"/>
        <end position="124"/>
    </location>
</feature>
<gene>
    <name evidence="6" type="ORF">DS2_03285</name>
</gene>
<organism evidence="6 7">
    <name type="scientific">Catenovulum agarivorans DS-2</name>
    <dbReference type="NCBI Taxonomy" id="1328313"/>
    <lineage>
        <taxon>Bacteria</taxon>
        <taxon>Pseudomonadati</taxon>
        <taxon>Pseudomonadota</taxon>
        <taxon>Gammaproteobacteria</taxon>
        <taxon>Alteromonadales</taxon>
        <taxon>Alteromonadaceae</taxon>
        <taxon>Catenovulum</taxon>
    </lineage>
</organism>
<dbReference type="InterPro" id="IPR009057">
    <property type="entry name" value="Homeodomain-like_sf"/>
</dbReference>
<name>W7QF23_9ALTE</name>
<comment type="caution">
    <text evidence="6">The sequence shown here is derived from an EMBL/GenBank/DDBJ whole genome shotgun (WGS) entry which is preliminary data.</text>
</comment>
<feature type="transmembrane region" description="Helical" evidence="4">
    <location>
        <begin position="179"/>
        <end position="196"/>
    </location>
</feature>
<keyword evidence="4" id="KW-0472">Membrane</keyword>
<dbReference type="PRINTS" id="PR00032">
    <property type="entry name" value="HTHARAC"/>
</dbReference>
<dbReference type="eggNOG" id="COG2207">
    <property type="taxonomic scope" value="Bacteria"/>
</dbReference>
<dbReference type="Proteomes" id="UP000019276">
    <property type="component" value="Unassembled WGS sequence"/>
</dbReference>
<evidence type="ECO:0000256" key="4">
    <source>
        <dbReference type="SAM" id="Phobius"/>
    </source>
</evidence>
<keyword evidence="2" id="KW-0238">DNA-binding</keyword>
<evidence type="ECO:0000313" key="6">
    <source>
        <dbReference type="EMBL" id="EWH11499.1"/>
    </source>
</evidence>
<feature type="transmembrane region" description="Helical" evidence="4">
    <location>
        <begin position="38"/>
        <end position="58"/>
    </location>
</feature>
<feature type="transmembrane region" description="Helical" evidence="4">
    <location>
        <begin position="144"/>
        <end position="167"/>
    </location>
</feature>
<keyword evidence="3" id="KW-0804">Transcription</keyword>
<evidence type="ECO:0000256" key="3">
    <source>
        <dbReference type="ARBA" id="ARBA00023163"/>
    </source>
</evidence>
<dbReference type="Gene3D" id="1.10.10.60">
    <property type="entry name" value="Homeodomain-like"/>
    <property type="match status" value="2"/>
</dbReference>
<keyword evidence="7" id="KW-1185">Reference proteome</keyword>
<dbReference type="SMART" id="SM00342">
    <property type="entry name" value="HTH_ARAC"/>
    <property type="match status" value="1"/>
</dbReference>
<feature type="transmembrane region" description="Helical" evidence="4">
    <location>
        <begin position="12"/>
        <end position="31"/>
    </location>
</feature>
<sequence length="365" mass="42091">MLNIPTNLVQYVLMPLISAQLLLLVLLYICFMRERIFVNLPLHHTIIFLVTFILFLLGKGLQSYTDLTSAYTILFLRTLLFFGFGIPSLLLLNFNLFGYRYKARVQLLLYTFSLLLCLIYVSSADASLSQIYFQAHWSKLLHHINYNNVLLVLTMVFSVIPLSYLTWRLALSHKHKTQLIFLLSSLSFAILFVVGLPTQKYWLYYIGSIITAGGWFYAVYQDIKAMKAHSENLEAKLAEQTSSNDVIKIRQLVNEESPTRAQQIVEQTIQSLTELYQHNIEAKQLADKVNVSESYLMRNFKKHTGKTIKQFLTEYRITQAKKLLPHNSVTDTAFAVGFNNSNYFSTVFKKTTGLSPQQYIEKQTT</sequence>
<feature type="transmembrane region" description="Helical" evidence="4">
    <location>
        <begin position="202"/>
        <end position="220"/>
    </location>
</feature>
<dbReference type="PROSITE" id="PS00041">
    <property type="entry name" value="HTH_ARAC_FAMILY_1"/>
    <property type="match status" value="1"/>
</dbReference>
<keyword evidence="1" id="KW-0805">Transcription regulation</keyword>